<protein>
    <submittedName>
        <fullName evidence="1">Uncharacterized protein</fullName>
    </submittedName>
</protein>
<organism evidence="1 2">
    <name type="scientific">Ameca splendens</name>
    <dbReference type="NCBI Taxonomy" id="208324"/>
    <lineage>
        <taxon>Eukaryota</taxon>
        <taxon>Metazoa</taxon>
        <taxon>Chordata</taxon>
        <taxon>Craniata</taxon>
        <taxon>Vertebrata</taxon>
        <taxon>Euteleostomi</taxon>
        <taxon>Actinopterygii</taxon>
        <taxon>Neopterygii</taxon>
        <taxon>Teleostei</taxon>
        <taxon>Neoteleostei</taxon>
        <taxon>Acanthomorphata</taxon>
        <taxon>Ovalentaria</taxon>
        <taxon>Atherinomorphae</taxon>
        <taxon>Cyprinodontiformes</taxon>
        <taxon>Goodeidae</taxon>
        <taxon>Ameca</taxon>
    </lineage>
</organism>
<proteinExistence type="predicted"/>
<accession>A0ABV0XDW4</accession>
<name>A0ABV0XDW4_9TELE</name>
<keyword evidence="2" id="KW-1185">Reference proteome</keyword>
<comment type="caution">
    <text evidence="1">The sequence shown here is derived from an EMBL/GenBank/DDBJ whole genome shotgun (WGS) entry which is preliminary data.</text>
</comment>
<dbReference type="Proteomes" id="UP001469553">
    <property type="component" value="Unassembled WGS sequence"/>
</dbReference>
<dbReference type="EMBL" id="JAHRIP010000702">
    <property type="protein sequence ID" value="MEQ2279650.1"/>
    <property type="molecule type" value="Genomic_DNA"/>
</dbReference>
<reference evidence="1 2" key="1">
    <citation type="submission" date="2021-06" db="EMBL/GenBank/DDBJ databases">
        <authorList>
            <person name="Palmer J.M."/>
        </authorList>
    </citation>
    <scope>NUCLEOTIDE SEQUENCE [LARGE SCALE GENOMIC DNA]</scope>
    <source>
        <strain evidence="1 2">AS_MEX2019</strain>
        <tissue evidence="1">Muscle</tissue>
    </source>
</reference>
<evidence type="ECO:0000313" key="2">
    <source>
        <dbReference type="Proteomes" id="UP001469553"/>
    </source>
</evidence>
<evidence type="ECO:0000313" key="1">
    <source>
        <dbReference type="EMBL" id="MEQ2279650.1"/>
    </source>
</evidence>
<gene>
    <name evidence="1" type="ORF">AMECASPLE_011583</name>
</gene>
<sequence>MAVQVKQESKLSVNVTHRVTSYKCPVSKKGGVWGKGRVSRWFPYVRKCEMKEFAEFDISPWILCDAPASLRRESNFFVFQFHSHSRIIHTLHHTNTNANLCPLMISY</sequence>